<protein>
    <submittedName>
        <fullName evidence="2">Uncharacterized protein</fullName>
    </submittedName>
</protein>
<organism evidence="2 3">
    <name type="scientific">Actinoplanes sichuanensis</name>
    <dbReference type="NCBI Taxonomy" id="512349"/>
    <lineage>
        <taxon>Bacteria</taxon>
        <taxon>Bacillati</taxon>
        <taxon>Actinomycetota</taxon>
        <taxon>Actinomycetes</taxon>
        <taxon>Micromonosporales</taxon>
        <taxon>Micromonosporaceae</taxon>
        <taxon>Actinoplanes</taxon>
    </lineage>
</organism>
<evidence type="ECO:0000313" key="2">
    <source>
        <dbReference type="EMBL" id="MFD1374128.1"/>
    </source>
</evidence>
<comment type="caution">
    <text evidence="2">The sequence shown here is derived from an EMBL/GenBank/DDBJ whole genome shotgun (WGS) entry which is preliminary data.</text>
</comment>
<feature type="transmembrane region" description="Helical" evidence="1">
    <location>
        <begin position="26"/>
        <end position="43"/>
    </location>
</feature>
<proteinExistence type="predicted"/>
<keyword evidence="3" id="KW-1185">Reference proteome</keyword>
<gene>
    <name evidence="2" type="ORF">ACFQ5G_53120</name>
</gene>
<dbReference type="Proteomes" id="UP001597183">
    <property type="component" value="Unassembled WGS sequence"/>
</dbReference>
<feature type="transmembrane region" description="Helical" evidence="1">
    <location>
        <begin position="49"/>
        <end position="68"/>
    </location>
</feature>
<evidence type="ECO:0000313" key="3">
    <source>
        <dbReference type="Proteomes" id="UP001597183"/>
    </source>
</evidence>
<dbReference type="EMBL" id="JBHTMK010000079">
    <property type="protein sequence ID" value="MFD1374128.1"/>
    <property type="molecule type" value="Genomic_DNA"/>
</dbReference>
<sequence length="103" mass="11167">MASEPDYLVAIRQADSYPRALRAARLYLGGLFWMVGSALVVALTGLSIWFFLVSAAAIPFIVAGVLGARKTWTSLARELPAMPENELKSASTIATFQDLLRHG</sequence>
<keyword evidence="1" id="KW-1133">Transmembrane helix</keyword>
<dbReference type="RefSeq" id="WP_317794270.1">
    <property type="nucleotide sequence ID" value="NZ_AP028461.1"/>
</dbReference>
<evidence type="ECO:0000256" key="1">
    <source>
        <dbReference type="SAM" id="Phobius"/>
    </source>
</evidence>
<reference evidence="3" key="1">
    <citation type="journal article" date="2019" name="Int. J. Syst. Evol. Microbiol.">
        <title>The Global Catalogue of Microorganisms (GCM) 10K type strain sequencing project: providing services to taxonomists for standard genome sequencing and annotation.</title>
        <authorList>
            <consortium name="The Broad Institute Genomics Platform"/>
            <consortium name="The Broad Institute Genome Sequencing Center for Infectious Disease"/>
            <person name="Wu L."/>
            <person name="Ma J."/>
        </authorList>
    </citation>
    <scope>NUCLEOTIDE SEQUENCE [LARGE SCALE GENOMIC DNA]</scope>
    <source>
        <strain evidence="3">CCM 7526</strain>
    </source>
</reference>
<keyword evidence="1" id="KW-0812">Transmembrane</keyword>
<accession>A0ABW4AW13</accession>
<name>A0ABW4AW13_9ACTN</name>
<keyword evidence="1" id="KW-0472">Membrane</keyword>